<dbReference type="EMBL" id="OZ034817">
    <property type="protein sequence ID" value="CAL1382431.1"/>
    <property type="molecule type" value="Genomic_DNA"/>
</dbReference>
<evidence type="ECO:0000313" key="2">
    <source>
        <dbReference type="EMBL" id="CAL1382431.1"/>
    </source>
</evidence>
<evidence type="ECO:0000256" key="1">
    <source>
        <dbReference type="SAM" id="MobiDB-lite"/>
    </source>
</evidence>
<dbReference type="Proteomes" id="UP001497516">
    <property type="component" value="Chromosome 4"/>
</dbReference>
<proteinExistence type="predicted"/>
<dbReference type="AlphaFoldDB" id="A0AAV2E8Y6"/>
<name>A0AAV2E8Y6_9ROSI</name>
<accession>A0AAV2E8Y6</accession>
<protein>
    <submittedName>
        <fullName evidence="2">Uncharacterized protein</fullName>
    </submittedName>
</protein>
<reference evidence="2 3" key="1">
    <citation type="submission" date="2024-04" db="EMBL/GenBank/DDBJ databases">
        <authorList>
            <person name="Fracassetti M."/>
        </authorList>
    </citation>
    <scope>NUCLEOTIDE SEQUENCE [LARGE SCALE GENOMIC DNA]</scope>
</reference>
<organism evidence="2 3">
    <name type="scientific">Linum trigynum</name>
    <dbReference type="NCBI Taxonomy" id="586398"/>
    <lineage>
        <taxon>Eukaryota</taxon>
        <taxon>Viridiplantae</taxon>
        <taxon>Streptophyta</taxon>
        <taxon>Embryophyta</taxon>
        <taxon>Tracheophyta</taxon>
        <taxon>Spermatophyta</taxon>
        <taxon>Magnoliopsida</taxon>
        <taxon>eudicotyledons</taxon>
        <taxon>Gunneridae</taxon>
        <taxon>Pentapetalae</taxon>
        <taxon>rosids</taxon>
        <taxon>fabids</taxon>
        <taxon>Malpighiales</taxon>
        <taxon>Linaceae</taxon>
        <taxon>Linum</taxon>
    </lineage>
</organism>
<feature type="region of interest" description="Disordered" evidence="1">
    <location>
        <begin position="1"/>
        <end position="39"/>
    </location>
</feature>
<gene>
    <name evidence="2" type="ORF">LTRI10_LOCUS23756</name>
</gene>
<keyword evidence="3" id="KW-1185">Reference proteome</keyword>
<sequence length="74" mass="7490">MSPSPMGRGGGSSASRRGLKQGSWVVGPGERGREESVGDKVMVVFGGEDDVMERVGAGEEVGGGQGIRVLEDGG</sequence>
<evidence type="ECO:0000313" key="3">
    <source>
        <dbReference type="Proteomes" id="UP001497516"/>
    </source>
</evidence>